<keyword evidence="2" id="KW-1185">Reference proteome</keyword>
<evidence type="ECO:0008006" key="3">
    <source>
        <dbReference type="Google" id="ProtNLM"/>
    </source>
</evidence>
<organism evidence="1 2">
    <name type="scientific">Lentinus tigrinus ALCF2SS1-6</name>
    <dbReference type="NCBI Taxonomy" id="1328759"/>
    <lineage>
        <taxon>Eukaryota</taxon>
        <taxon>Fungi</taxon>
        <taxon>Dikarya</taxon>
        <taxon>Basidiomycota</taxon>
        <taxon>Agaricomycotina</taxon>
        <taxon>Agaricomycetes</taxon>
        <taxon>Polyporales</taxon>
        <taxon>Polyporaceae</taxon>
        <taxon>Lentinus</taxon>
    </lineage>
</organism>
<dbReference type="AlphaFoldDB" id="A0A5C2RWR0"/>
<name>A0A5C2RWR0_9APHY</name>
<dbReference type="EMBL" id="ML122300">
    <property type="protein sequence ID" value="RPD54936.1"/>
    <property type="molecule type" value="Genomic_DNA"/>
</dbReference>
<dbReference type="Proteomes" id="UP000313359">
    <property type="component" value="Unassembled WGS sequence"/>
</dbReference>
<proteinExistence type="predicted"/>
<evidence type="ECO:0000313" key="1">
    <source>
        <dbReference type="EMBL" id="RPD54936.1"/>
    </source>
</evidence>
<sequence>MATGSDNSTSCAIARLPLELLRQVFFELADQEDQYSLRSCITVSQDWHEVALPVFLRRVVILHHVFKDRFALFGVWLQTHKDMRKNIKVLEFTADIYLDRRNAKRSSHIDVFLDTLKDVLPDLPALDELHLTRAIILAPSTLSSTTPPRPIRALTLHATENPYETGDDDEVVGGYNYGFGLSMFSALSAMLSLVAPDTLVLKGGYTFLSNPPGSFPAPTNMKIRRLDLGEYWLDLPYWRGHLAPGTLEHFTAMWPWRDRNNDRAHQFHALMESVGTAVRSIQLCMYHPEANMVYFMLNPHFNEGEDWGLLGRTLGACTRLRSLALRMPVYALMPGEQADDSDFFFGISFPPQHKKKFYSSVFSAVPRSLRKLKLVLDVETPPCSRANPRLSQSQRITIDALGLEALGEPWVLERFARLERVEVVIPTGPGVVYGCDEVLETKLRRMLGNLSDAGILRIVKVPSGKVEWMMP</sequence>
<accession>A0A5C2RWR0</accession>
<dbReference type="InterPro" id="IPR036047">
    <property type="entry name" value="F-box-like_dom_sf"/>
</dbReference>
<protein>
    <recommendedName>
        <fullName evidence="3">F-box domain-containing protein</fullName>
    </recommendedName>
</protein>
<gene>
    <name evidence="1" type="ORF">L227DRAFT_615774</name>
</gene>
<dbReference type="OrthoDB" id="2747460at2759"/>
<evidence type="ECO:0000313" key="2">
    <source>
        <dbReference type="Proteomes" id="UP000313359"/>
    </source>
</evidence>
<reference evidence="1" key="1">
    <citation type="journal article" date="2018" name="Genome Biol. Evol.">
        <title>Genomics and development of Lentinus tigrinus, a white-rot wood-decaying mushroom with dimorphic fruiting bodies.</title>
        <authorList>
            <person name="Wu B."/>
            <person name="Xu Z."/>
            <person name="Knudson A."/>
            <person name="Carlson A."/>
            <person name="Chen N."/>
            <person name="Kovaka S."/>
            <person name="LaButti K."/>
            <person name="Lipzen A."/>
            <person name="Pennachio C."/>
            <person name="Riley R."/>
            <person name="Schakwitz W."/>
            <person name="Umezawa K."/>
            <person name="Ohm R.A."/>
            <person name="Grigoriev I.V."/>
            <person name="Nagy L.G."/>
            <person name="Gibbons J."/>
            <person name="Hibbett D."/>
        </authorList>
    </citation>
    <scope>NUCLEOTIDE SEQUENCE [LARGE SCALE GENOMIC DNA]</scope>
    <source>
        <strain evidence="1">ALCF2SS1-6</strain>
    </source>
</reference>
<dbReference type="SUPFAM" id="SSF81383">
    <property type="entry name" value="F-box domain"/>
    <property type="match status" value="1"/>
</dbReference>